<feature type="domain" description="C3H1-type" evidence="7">
    <location>
        <begin position="6"/>
        <end position="32"/>
    </location>
</feature>
<dbReference type="GO" id="GO:0008270">
    <property type="term" value="F:zinc ion binding"/>
    <property type="evidence" value="ECO:0007669"/>
    <property type="project" value="UniProtKB-KW"/>
</dbReference>
<organism evidence="8 9">
    <name type="scientific">Anisodus acutangulus</name>
    <dbReference type="NCBI Taxonomy" id="402998"/>
    <lineage>
        <taxon>Eukaryota</taxon>
        <taxon>Viridiplantae</taxon>
        <taxon>Streptophyta</taxon>
        <taxon>Embryophyta</taxon>
        <taxon>Tracheophyta</taxon>
        <taxon>Spermatophyta</taxon>
        <taxon>Magnoliopsida</taxon>
        <taxon>eudicotyledons</taxon>
        <taxon>Gunneridae</taxon>
        <taxon>Pentapetalae</taxon>
        <taxon>asterids</taxon>
        <taxon>lamiids</taxon>
        <taxon>Solanales</taxon>
        <taxon>Solanaceae</taxon>
        <taxon>Solanoideae</taxon>
        <taxon>Hyoscyameae</taxon>
        <taxon>Anisodus</taxon>
    </lineage>
</organism>
<sequence>MVERKMYKTKLCMLYQRGRCHRQTCSFAHGNAELRRFSDAGGSGERRDFRGRDLREKLDRRRSPVGRYSSDRDARERHAYSSDRDARERHAYSSDRDARERHASRGRTPANSVGRRNDRKRRMKHHSDGQSDISGSLNMSDGTGDHVKEKKHLSSNAKDVLQLRQLQSEINMLDDQKRELEIYLEETTCEAESLATKIQDLEMGVFKEEEECKRITSKVKKFIEAYNNHSRLEGELKRSEAQLEKLANKLSSDFVRSGASREDSAINISDGGMAGNHFSSLDEQQKNTSPTKKRPRIHREADETSNQASTKGKGNASHRIAYPTQLNNEKKDKAEFNRENGYKTVVGEEKSKKGINFSSDTTFTHKPKASDIAVVLPSTSMAAHAADEDVEVVGTEEKLEGTGNATRRAGKGTPSGIPEYPFLPPPPPLPPGAYLQPKHDNADELDEEMLEVDIV</sequence>
<feature type="compositionally biased region" description="Pro residues" evidence="6">
    <location>
        <begin position="421"/>
        <end position="431"/>
    </location>
</feature>
<keyword evidence="5" id="KW-0175">Coiled coil</keyword>
<feature type="zinc finger region" description="C3H1-type" evidence="4">
    <location>
        <begin position="6"/>
        <end position="32"/>
    </location>
</feature>
<evidence type="ECO:0000256" key="6">
    <source>
        <dbReference type="SAM" id="MobiDB-lite"/>
    </source>
</evidence>
<evidence type="ECO:0000256" key="2">
    <source>
        <dbReference type="ARBA" id="ARBA00022771"/>
    </source>
</evidence>
<dbReference type="InterPro" id="IPR036855">
    <property type="entry name" value="Znf_CCCH_sf"/>
</dbReference>
<feature type="compositionally biased region" description="Polar residues" evidence="6">
    <location>
        <begin position="130"/>
        <end position="141"/>
    </location>
</feature>
<protein>
    <recommendedName>
        <fullName evidence="7">C3H1-type domain-containing protein</fullName>
    </recommendedName>
</protein>
<dbReference type="Gene3D" id="4.10.1000.10">
    <property type="entry name" value="Zinc finger, CCCH-type"/>
    <property type="match status" value="1"/>
</dbReference>
<evidence type="ECO:0000256" key="1">
    <source>
        <dbReference type="ARBA" id="ARBA00022723"/>
    </source>
</evidence>
<keyword evidence="3 4" id="KW-0862">Zinc</keyword>
<feature type="compositionally biased region" description="Polar residues" evidence="6">
    <location>
        <begin position="277"/>
        <end position="290"/>
    </location>
</feature>
<feature type="region of interest" description="Disordered" evidence="6">
    <location>
        <begin position="256"/>
        <end position="326"/>
    </location>
</feature>
<dbReference type="PANTHER" id="PTHR38160:SF1">
    <property type="entry name" value="ZINC FINGER CCCH DOMAIN-CONTAINING PROTEIN 40"/>
    <property type="match status" value="1"/>
</dbReference>
<evidence type="ECO:0000313" key="9">
    <source>
        <dbReference type="Proteomes" id="UP001152561"/>
    </source>
</evidence>
<dbReference type="InterPro" id="IPR045868">
    <property type="entry name" value="Znf_C3H13/40"/>
</dbReference>
<evidence type="ECO:0000313" key="8">
    <source>
        <dbReference type="EMBL" id="KAJ8561120.1"/>
    </source>
</evidence>
<evidence type="ECO:0000256" key="4">
    <source>
        <dbReference type="PROSITE-ProRule" id="PRU00723"/>
    </source>
</evidence>
<comment type="caution">
    <text evidence="8">The sequence shown here is derived from an EMBL/GenBank/DDBJ whole genome shotgun (WGS) entry which is preliminary data.</text>
</comment>
<dbReference type="EMBL" id="JAJAGQ010000006">
    <property type="protein sequence ID" value="KAJ8561120.1"/>
    <property type="molecule type" value="Genomic_DNA"/>
</dbReference>
<accession>A0A9Q1RKY4</accession>
<name>A0A9Q1RKY4_9SOLA</name>
<evidence type="ECO:0000256" key="5">
    <source>
        <dbReference type="SAM" id="Coils"/>
    </source>
</evidence>
<dbReference type="Proteomes" id="UP001152561">
    <property type="component" value="Unassembled WGS sequence"/>
</dbReference>
<proteinExistence type="predicted"/>
<keyword evidence="1 4" id="KW-0479">Metal-binding</keyword>
<dbReference type="AlphaFoldDB" id="A0A9Q1RKY4"/>
<evidence type="ECO:0000259" key="7">
    <source>
        <dbReference type="PROSITE" id="PS50103"/>
    </source>
</evidence>
<evidence type="ECO:0000256" key="3">
    <source>
        <dbReference type="ARBA" id="ARBA00022833"/>
    </source>
</evidence>
<feature type="region of interest" description="Disordered" evidence="6">
    <location>
        <begin position="36"/>
        <end position="153"/>
    </location>
</feature>
<keyword evidence="9" id="KW-1185">Reference proteome</keyword>
<reference evidence="9" key="1">
    <citation type="journal article" date="2023" name="Proc. Natl. Acad. Sci. U.S.A.">
        <title>Genomic and structural basis for evolution of tropane alkaloid biosynthesis.</title>
        <authorList>
            <person name="Wanga Y.-J."/>
            <person name="Taina T."/>
            <person name="Yua J.-Y."/>
            <person name="Lia J."/>
            <person name="Xua B."/>
            <person name="Chenc J."/>
            <person name="D'Auriad J.C."/>
            <person name="Huanga J.-P."/>
            <person name="Huanga S.-X."/>
        </authorList>
    </citation>
    <scope>NUCLEOTIDE SEQUENCE [LARGE SCALE GENOMIC DNA]</scope>
    <source>
        <strain evidence="9">cv. KIB-2019</strain>
    </source>
</reference>
<feature type="region of interest" description="Disordered" evidence="6">
    <location>
        <begin position="393"/>
        <end position="439"/>
    </location>
</feature>
<keyword evidence="2 4" id="KW-0863">Zinc-finger</keyword>
<feature type="compositionally biased region" description="Basic and acidic residues" evidence="6">
    <location>
        <begin position="36"/>
        <end position="62"/>
    </location>
</feature>
<feature type="compositionally biased region" description="Basic and acidic residues" evidence="6">
    <location>
        <begin position="69"/>
        <end position="103"/>
    </location>
</feature>
<dbReference type="OrthoDB" id="665283at2759"/>
<dbReference type="PROSITE" id="PS50103">
    <property type="entry name" value="ZF_C3H1"/>
    <property type="match status" value="1"/>
</dbReference>
<dbReference type="SUPFAM" id="SSF90229">
    <property type="entry name" value="CCCH zinc finger"/>
    <property type="match status" value="1"/>
</dbReference>
<dbReference type="InterPro" id="IPR000571">
    <property type="entry name" value="Znf_CCCH"/>
</dbReference>
<gene>
    <name evidence="8" type="ORF">K7X08_027310</name>
</gene>
<feature type="coiled-coil region" evidence="5">
    <location>
        <begin position="163"/>
        <end position="204"/>
    </location>
</feature>
<dbReference type="PANTHER" id="PTHR38160">
    <property type="entry name" value="ZINC FINGER CCCH DOMAIN-CONTAINING PROTEIN 40"/>
    <property type="match status" value="1"/>
</dbReference>